<feature type="region of interest" description="Disordered" evidence="2">
    <location>
        <begin position="59"/>
        <end position="80"/>
    </location>
</feature>
<feature type="compositionally biased region" description="Basic and acidic residues" evidence="2">
    <location>
        <begin position="2136"/>
        <end position="2146"/>
    </location>
</feature>
<feature type="domain" description="Nephrocystin 3-like N-terminal" evidence="3">
    <location>
        <begin position="395"/>
        <end position="540"/>
    </location>
</feature>
<dbReference type="PANTHER" id="PTHR10039:SF9">
    <property type="entry name" value="NACHT DOMAIN PROTEIN (AFU_ORTHOLOGUE AFUA_2G01760)"/>
    <property type="match status" value="1"/>
</dbReference>
<organism evidence="4 5">
    <name type="scientific">Lasiosphaeria ovina</name>
    <dbReference type="NCBI Taxonomy" id="92902"/>
    <lineage>
        <taxon>Eukaryota</taxon>
        <taxon>Fungi</taxon>
        <taxon>Dikarya</taxon>
        <taxon>Ascomycota</taxon>
        <taxon>Pezizomycotina</taxon>
        <taxon>Sordariomycetes</taxon>
        <taxon>Sordariomycetidae</taxon>
        <taxon>Sordariales</taxon>
        <taxon>Lasiosphaeriaceae</taxon>
        <taxon>Lasiosphaeria</taxon>
    </lineage>
</organism>
<dbReference type="SUPFAM" id="SSF48452">
    <property type="entry name" value="TPR-like"/>
    <property type="match status" value="1"/>
</dbReference>
<comment type="caution">
    <text evidence="4">The sequence shown here is derived from an EMBL/GenBank/DDBJ whole genome shotgun (WGS) entry which is preliminary data.</text>
</comment>
<dbReference type="PANTHER" id="PTHR10039">
    <property type="entry name" value="AMELOGENIN"/>
    <property type="match status" value="1"/>
</dbReference>
<evidence type="ECO:0000313" key="5">
    <source>
        <dbReference type="Proteomes" id="UP001287356"/>
    </source>
</evidence>
<proteinExistence type="predicted"/>
<accession>A0AAE0KM29</accession>
<dbReference type="Pfam" id="PF13176">
    <property type="entry name" value="TPR_7"/>
    <property type="match status" value="1"/>
</dbReference>
<name>A0AAE0KM29_9PEZI</name>
<dbReference type="InterPro" id="IPR011990">
    <property type="entry name" value="TPR-like_helical_dom_sf"/>
</dbReference>
<dbReference type="InterPro" id="IPR019734">
    <property type="entry name" value="TPR_rpt"/>
</dbReference>
<keyword evidence="5" id="KW-1185">Reference proteome</keyword>
<evidence type="ECO:0000256" key="2">
    <source>
        <dbReference type="SAM" id="MobiDB-lite"/>
    </source>
</evidence>
<evidence type="ECO:0000259" key="3">
    <source>
        <dbReference type="Pfam" id="PF24883"/>
    </source>
</evidence>
<dbReference type="Pfam" id="PF24883">
    <property type="entry name" value="NPHP3_N"/>
    <property type="match status" value="1"/>
</dbReference>
<reference evidence="4" key="2">
    <citation type="submission" date="2023-06" db="EMBL/GenBank/DDBJ databases">
        <authorList>
            <consortium name="Lawrence Berkeley National Laboratory"/>
            <person name="Haridas S."/>
            <person name="Hensen N."/>
            <person name="Bonometti L."/>
            <person name="Westerberg I."/>
            <person name="Brannstrom I.O."/>
            <person name="Guillou S."/>
            <person name="Cros-Aarteil S."/>
            <person name="Calhoun S."/>
            <person name="Kuo A."/>
            <person name="Mondo S."/>
            <person name="Pangilinan J."/>
            <person name="Riley R."/>
            <person name="Labutti K."/>
            <person name="Andreopoulos B."/>
            <person name="Lipzen A."/>
            <person name="Chen C."/>
            <person name="Yanf M."/>
            <person name="Daum C."/>
            <person name="Ng V."/>
            <person name="Clum A."/>
            <person name="Steindorff A."/>
            <person name="Ohm R."/>
            <person name="Martin F."/>
            <person name="Silar P."/>
            <person name="Natvig D."/>
            <person name="Lalanne C."/>
            <person name="Gautier V."/>
            <person name="Ament-Velasquez S.L."/>
            <person name="Kruys A."/>
            <person name="Hutchinson M.I."/>
            <person name="Powell A.J."/>
            <person name="Barry K."/>
            <person name="Miller A.N."/>
            <person name="Grigoriev I.V."/>
            <person name="Debuchy R."/>
            <person name="Gladieux P."/>
            <person name="Thoren M.H."/>
            <person name="Johannesson H."/>
        </authorList>
    </citation>
    <scope>NUCLEOTIDE SEQUENCE</scope>
    <source>
        <strain evidence="4">CBS 958.72</strain>
    </source>
</reference>
<dbReference type="EMBL" id="JAULSN010000002">
    <property type="protein sequence ID" value="KAK3379253.1"/>
    <property type="molecule type" value="Genomic_DNA"/>
</dbReference>
<sequence length="2197" mass="248847">MQWRTSRGDPAVKRLVEPSCRGTIIIPRQMRSPNEAMIADFSQTQAWWLDTGRRLRKRSSASSSIAPEIVNQEADESSSRSAMDTIRAGLHESMNGLVGKAHKPSDAVSIAVSTVSAASDSDDSTKTAHVVHEDETLSSVTAVSHSQSSTASIQITRLIDTSRAIRGHICGFEEYNETFFKSLDLESYLACISDHRLVHMPPRGSDWDRVLKSAQFFGLQLWRLGSKVDSFCFGAEVASITALGSTQVLLEIGPRQAKALLPTFKALYKLAILISNISQINDIFSGPREVKEAVAHLYCDLVELVGDIAVLYRKKISNLKPGASVVLNFEASFGSAMAGILKRRDQVTAKLWSLKLGSRVAGLTLEAIRHRLKQDRSARGAFYDQVSDSMKRAEGTCEWLKSPLVEFFRSHDKALTITGDIGTGKTFLSGWIEERLQRPLDHAQYSTLAYSFPFDSPAGCTPLAFLKSILFQLLEKNVGDFGLYEKLVAAFEAYDKHHSTEKLESSLWRAFESGLRTLNSRLVNLVIVVDGFHDIVGPQTPLDFHKTLRGCIGKFKTIRMITLSKAISHLSDGCRHFIITPQHLQVDIKAYFRQRFAEFQCFGQLKPEAKEKTVHELSLKAKSSFIWAYLVAQMLAKEAPTSSPEAFSQAAHHASTSSDEILKKLVARISLKNDTTEALLCSMLAADRPLSVAELSELLRVDIKARRFGVAVDVPKHIKSACSDIVVIENGSAHFKSRTIRTYMHGLMGKSLPAPRDAQRHLTLALLLYSKLTLPDVSEPSFDLLGDTVMDQNFHSHALLYYAVRHWQSHFRASSFYGAKGELVLTKDFHEVFPASCHFALLERSSCYHNLTTPSLVEFHDFSLKVREACFGQKHISVLQTLIILGNIHITASDTLVGAKFFYRAASVGKVILSQLSAVVVTCTNYFLQYTETITITTRTEIVTYREEMILFMIEICKGKHGASSDLVIKWYEVLAKLYVDIKEEFRATLIYKELYEIYVVRFGRKSPQARRLTEHLGGLDIVLKGETKTDVKEYAGFLLGATEDLNMEDERRISILLRLALFYESQKQWYLAENLYIKLWRHISEVCRIKATIELHITKITIAVEYVRFLQRLKRNEEACNILICLWAEYEHHSFEEKKIIVLIREVGVLFKVCGLLDVAISILTKVWGWFKGKGKVDDEDAVQTTVLITEVVEEITQTTVTTKTTTTTTSETTETVVREIFETHLTRCKKSKVDAVFFKSCVALANLYIKLQNWEQAEIVIKQTLEITWKAILTAEVTIKITEHFASECILVATRLAVCYHQQKLFDKAESIYLRIFHACLASLHLEDVRVEETLAVLIKFYEEHHRHEKVIEVYVELLARYRKQLGHTHKLTIKVLYALATHCELLGRHGAYDYYIEIVTVLNKHKKHCHHDAFQAAVVLVRYYHERKCWTELQHICHVLWETFLHHHKEVHFSEDIIQLVFEKYVYVLEFHAKVELSVLYDITKRFHETVTVVFGVAASIVIVAMLSLAKICERHEKHYQESITIYEEVIKRITTTKTTTTTTTEITINTVKKRLSKVYVTLITSGSSKTAVTVTTIERAIVICLESYAQLRIEFGCWHEKTLFKLRDVIVLYQKLGSKESHAKIIELLQVAFISITTTTCGSLSLYHAAATLASIYITAGLAKQGLALVRHLRHLVIFGKDFEISTEIKVTLDTLSISKATFVFLVSFEQRITEKIVMTFSELMASTLLEISLYEQYKKVIEIGTETEIMLQHGSRLRAFWVEQREDHLLAVLDKKLFHIFKTKYSAFITTHDDYTRIFYLALSASLAKDEARVDFAALACKSGNAKVAELLESGDFKKALEVAKCTFHFAGKQKFYGNLQHVRYAYRLAELMAGIDARKPTDAKLWAEFLKLSKEITNEALAIFKANGIDFVRLRFEDLSGIVRLLGSQQNYGELEALLLKLWQSREVQKTWHSGRVLSIGKLMVHAHVAAKNIPAAIELADIMCYNLRRSRGVLDPVTVEMSQMLAALYTSDNRVGRSIDVHEQILREIEAALRKQGQGHGHHERIYQAAENGGSTNGHQQLVAFKPKSEEDFAKTASWQLELLKRAHLRLGGWTKSEQEFTELYSRLAALFGKGDLKGPSPDTWSKAGNKDKPDDMIGRYVGPREWEWRLDSDNEIFGSHKAANGNGEVESGSKWGVNHTWVASQQWLL</sequence>
<gene>
    <name evidence="4" type="ORF">B0T24DRAFT_663465</name>
</gene>
<evidence type="ECO:0000313" key="4">
    <source>
        <dbReference type="EMBL" id="KAK3379253.1"/>
    </source>
</evidence>
<feature type="region of interest" description="Disordered" evidence="2">
    <location>
        <begin position="2127"/>
        <end position="2146"/>
    </location>
</feature>
<protein>
    <recommendedName>
        <fullName evidence="3">Nephrocystin 3-like N-terminal domain-containing protein</fullName>
    </recommendedName>
</protein>
<keyword evidence="1" id="KW-0677">Repeat</keyword>
<evidence type="ECO:0000256" key="1">
    <source>
        <dbReference type="ARBA" id="ARBA00022737"/>
    </source>
</evidence>
<reference evidence="4" key="1">
    <citation type="journal article" date="2023" name="Mol. Phylogenet. Evol.">
        <title>Genome-scale phylogeny and comparative genomics of the fungal order Sordariales.</title>
        <authorList>
            <person name="Hensen N."/>
            <person name="Bonometti L."/>
            <person name="Westerberg I."/>
            <person name="Brannstrom I.O."/>
            <person name="Guillou S."/>
            <person name="Cros-Aarteil S."/>
            <person name="Calhoun S."/>
            <person name="Haridas S."/>
            <person name="Kuo A."/>
            <person name="Mondo S."/>
            <person name="Pangilinan J."/>
            <person name="Riley R."/>
            <person name="LaButti K."/>
            <person name="Andreopoulos B."/>
            <person name="Lipzen A."/>
            <person name="Chen C."/>
            <person name="Yan M."/>
            <person name="Daum C."/>
            <person name="Ng V."/>
            <person name="Clum A."/>
            <person name="Steindorff A."/>
            <person name="Ohm R.A."/>
            <person name="Martin F."/>
            <person name="Silar P."/>
            <person name="Natvig D.O."/>
            <person name="Lalanne C."/>
            <person name="Gautier V."/>
            <person name="Ament-Velasquez S.L."/>
            <person name="Kruys A."/>
            <person name="Hutchinson M.I."/>
            <person name="Powell A.J."/>
            <person name="Barry K."/>
            <person name="Miller A.N."/>
            <person name="Grigoriev I.V."/>
            <person name="Debuchy R."/>
            <person name="Gladieux P."/>
            <person name="Hiltunen Thoren M."/>
            <person name="Johannesson H."/>
        </authorList>
    </citation>
    <scope>NUCLEOTIDE SEQUENCE</scope>
    <source>
        <strain evidence="4">CBS 958.72</strain>
    </source>
</reference>
<dbReference type="Gene3D" id="1.25.40.10">
    <property type="entry name" value="Tetratricopeptide repeat domain"/>
    <property type="match status" value="1"/>
</dbReference>
<dbReference type="Proteomes" id="UP001287356">
    <property type="component" value="Unassembled WGS sequence"/>
</dbReference>
<dbReference type="InterPro" id="IPR056884">
    <property type="entry name" value="NPHP3-like_N"/>
</dbReference>